<dbReference type="Pfam" id="PF00535">
    <property type="entry name" value="Glycos_transf_2"/>
    <property type="match status" value="1"/>
</dbReference>
<dbReference type="InterPro" id="IPR027791">
    <property type="entry name" value="Galactosyl_T_C"/>
</dbReference>
<evidence type="ECO:0000256" key="9">
    <source>
        <dbReference type="ARBA" id="ARBA00023157"/>
    </source>
</evidence>
<protein>
    <recommendedName>
        <fullName evidence="11">Polypeptide N-acetylgalactosaminyltransferase</fullName>
        <ecNumber evidence="11">2.4.1.-</ecNumber>
    </recommendedName>
    <alternativeName>
        <fullName evidence="11">Protein-UDP acetylgalactosaminyltransferase</fullName>
    </alternativeName>
</protein>
<keyword evidence="8 11" id="KW-0333">Golgi apparatus</keyword>
<dbReference type="Pfam" id="PF00652">
    <property type="entry name" value="Ricin_B_lectin"/>
    <property type="match status" value="1"/>
</dbReference>
<dbReference type="CDD" id="cd23437">
    <property type="entry name" value="beta-trefoil_Ricin_GALNT7"/>
    <property type="match status" value="1"/>
</dbReference>
<evidence type="ECO:0000256" key="11">
    <source>
        <dbReference type="RuleBase" id="RU361242"/>
    </source>
</evidence>
<dbReference type="Proteomes" id="UP000694865">
    <property type="component" value="Unplaced"/>
</dbReference>
<dbReference type="Gene3D" id="3.90.550.10">
    <property type="entry name" value="Spore Coat Polysaccharide Biosynthesis Protein SpsA, Chain A"/>
    <property type="match status" value="2"/>
</dbReference>
<evidence type="ECO:0000313" key="14">
    <source>
        <dbReference type="RefSeq" id="XP_006825773.1"/>
    </source>
</evidence>
<evidence type="ECO:0000256" key="8">
    <source>
        <dbReference type="ARBA" id="ARBA00023034"/>
    </source>
</evidence>
<dbReference type="Pfam" id="PF02709">
    <property type="entry name" value="Glyco_transf_7C"/>
    <property type="match status" value="1"/>
</dbReference>
<keyword evidence="11" id="KW-1133">Transmembrane helix</keyword>
<organism evidence="13 14">
    <name type="scientific">Saccoglossus kowalevskii</name>
    <name type="common">Acorn worm</name>
    <dbReference type="NCBI Taxonomy" id="10224"/>
    <lineage>
        <taxon>Eukaryota</taxon>
        <taxon>Metazoa</taxon>
        <taxon>Hemichordata</taxon>
        <taxon>Enteropneusta</taxon>
        <taxon>Harrimaniidae</taxon>
        <taxon>Saccoglossus</taxon>
    </lineage>
</organism>
<evidence type="ECO:0000256" key="1">
    <source>
        <dbReference type="ARBA" id="ARBA00001936"/>
    </source>
</evidence>
<dbReference type="InterPro" id="IPR000772">
    <property type="entry name" value="Ricin_B_lectin"/>
</dbReference>
<feature type="domain" description="Ricin B lectin" evidence="12">
    <location>
        <begin position="467"/>
        <end position="586"/>
    </location>
</feature>
<keyword evidence="4 11" id="KW-0328">Glycosyltransferase</keyword>
<dbReference type="PANTHER" id="PTHR11675">
    <property type="entry name" value="N-ACETYLGALACTOSAMINYLTRANSFERASE"/>
    <property type="match status" value="1"/>
</dbReference>
<dbReference type="Gene3D" id="2.80.10.50">
    <property type="match status" value="1"/>
</dbReference>
<dbReference type="InterPro" id="IPR035992">
    <property type="entry name" value="Ricin_B-like_lectins"/>
</dbReference>
<feature type="transmembrane region" description="Helical" evidence="11">
    <location>
        <begin position="46"/>
        <end position="66"/>
    </location>
</feature>
<evidence type="ECO:0000256" key="4">
    <source>
        <dbReference type="ARBA" id="ARBA00022676"/>
    </source>
</evidence>
<dbReference type="SMART" id="SM00458">
    <property type="entry name" value="RICIN"/>
    <property type="match status" value="1"/>
</dbReference>
<keyword evidence="6" id="KW-0479">Metal-binding</keyword>
<keyword evidence="13" id="KW-1185">Reference proteome</keyword>
<evidence type="ECO:0000259" key="12">
    <source>
        <dbReference type="SMART" id="SM00458"/>
    </source>
</evidence>
<keyword evidence="11" id="KW-0472">Membrane</keyword>
<proteinExistence type="inferred from homology"/>
<dbReference type="SUPFAM" id="SSF50370">
    <property type="entry name" value="Ricin B-like lectins"/>
    <property type="match status" value="1"/>
</dbReference>
<comment type="similarity">
    <text evidence="11">Belongs to the glycosyltransferase 2 family. GalNAc-T subfamily.</text>
</comment>
<dbReference type="PROSITE" id="PS50231">
    <property type="entry name" value="RICIN_B_LECTIN"/>
    <property type="match status" value="1"/>
</dbReference>
<dbReference type="EC" id="2.4.1.-" evidence="11"/>
<dbReference type="InterPro" id="IPR001173">
    <property type="entry name" value="Glyco_trans_2-like"/>
</dbReference>
<evidence type="ECO:0000313" key="13">
    <source>
        <dbReference type="Proteomes" id="UP000694865"/>
    </source>
</evidence>
<keyword evidence="11" id="KW-0812">Transmembrane</keyword>
<evidence type="ECO:0000256" key="6">
    <source>
        <dbReference type="ARBA" id="ARBA00022723"/>
    </source>
</evidence>
<keyword evidence="9 11" id="KW-1015">Disulfide bond</keyword>
<name>A0ABM0N0I2_SACKO</name>
<evidence type="ECO:0000256" key="10">
    <source>
        <dbReference type="ARBA" id="ARBA00023211"/>
    </source>
</evidence>
<dbReference type="PANTHER" id="PTHR11675:SF68">
    <property type="entry name" value="N-ACETYLGALACTOSAMINYLTRANSFERASE 7"/>
    <property type="match status" value="1"/>
</dbReference>
<accession>A0ABM0N0I2</accession>
<keyword evidence="5 11" id="KW-0808">Transferase</keyword>
<keyword evidence="7 11" id="KW-0430">Lectin</keyword>
<comment type="subcellular location">
    <subcellularLocation>
        <location evidence="2 11">Golgi apparatus membrane</location>
        <topology evidence="2 11">Single-pass type II membrane protein</topology>
    </subcellularLocation>
</comment>
<gene>
    <name evidence="14" type="primary">LOC102806895</name>
</gene>
<dbReference type="RefSeq" id="XP_006825773.1">
    <property type="nucleotide sequence ID" value="XM_006825710.1"/>
</dbReference>
<evidence type="ECO:0000256" key="2">
    <source>
        <dbReference type="ARBA" id="ARBA00004323"/>
    </source>
</evidence>
<evidence type="ECO:0000256" key="5">
    <source>
        <dbReference type="ARBA" id="ARBA00022679"/>
    </source>
</evidence>
<dbReference type="InterPro" id="IPR029044">
    <property type="entry name" value="Nucleotide-diphossugar_trans"/>
</dbReference>
<comment type="cofactor">
    <cofactor evidence="1 11">
        <name>Mn(2+)</name>
        <dbReference type="ChEBI" id="CHEBI:29035"/>
    </cofactor>
</comment>
<dbReference type="GeneID" id="102806895"/>
<keyword evidence="10 11" id="KW-0464">Manganese</keyword>
<dbReference type="SUPFAM" id="SSF53448">
    <property type="entry name" value="Nucleotide-diphospho-sugar transferases"/>
    <property type="match status" value="1"/>
</dbReference>
<comment type="pathway">
    <text evidence="3 11">Protein modification; protein glycosylation.</text>
</comment>
<evidence type="ECO:0000256" key="7">
    <source>
        <dbReference type="ARBA" id="ARBA00022734"/>
    </source>
</evidence>
<sequence>MLNTGIVAGNHAGHQGRLHVIVYKLYFVMSRTCIKNTTMRFRKRRCMLLLIISLGFVYMARTLLLVNQVDRDDDTHVQLNGADMPRKPLQDSSNFHPGEITNQITDSHDAMQPTKRNGSYSPPLLLEGAVLRDTHGNYEPQPVLKLDGLGEKGVAVKFEQSEKQMVDKGIREYSFNQYISDKISLDREIKDLRALECMFWHYPVDLPKASVVIVFHNEGWSTLLRTVHSIVSRSPIHLLEEVILVDDFSDKGRRNQLSTVTCPIVDVIDNMDFRVYPQGDGKLARGAFDWEFFYKRVPITEEEVKRRKHQTEPYRSPVMAGGLFAMDKEYFFEMGAYDPGLQIWGGENYELSFKTWMCGGELLWVPCSHVGHIYRIHGRPPYTFPNGTLGTYQQKNYLRVAEVWMDEYRDYIYSKNPHSLSKVDFGDISAQRHFRKDNKCKTFHWFMETIAYDILKWYPLPPTNLFWGEIHPVDSPNLCLDTMGNNEGGGVGLTHCHGLGGNQMFRLTSVKDLRVADLCVTGKDSKPALFKCSGRNKAKITRDWSYNEITMKLYTKSMQQCLEHRGTMVIISPCDSRKDSQRWDFREV</sequence>
<reference evidence="14" key="1">
    <citation type="submission" date="2025-08" db="UniProtKB">
        <authorList>
            <consortium name="RefSeq"/>
        </authorList>
    </citation>
    <scope>IDENTIFICATION</scope>
    <source>
        <tissue evidence="14">Testes</tissue>
    </source>
</reference>
<evidence type="ECO:0000256" key="3">
    <source>
        <dbReference type="ARBA" id="ARBA00004922"/>
    </source>
</evidence>